<organism evidence="1 2">
    <name type="scientific">Ambrosia artemisiifolia</name>
    <name type="common">Common ragweed</name>
    <dbReference type="NCBI Taxonomy" id="4212"/>
    <lineage>
        <taxon>Eukaryota</taxon>
        <taxon>Viridiplantae</taxon>
        <taxon>Streptophyta</taxon>
        <taxon>Embryophyta</taxon>
        <taxon>Tracheophyta</taxon>
        <taxon>Spermatophyta</taxon>
        <taxon>Magnoliopsida</taxon>
        <taxon>eudicotyledons</taxon>
        <taxon>Gunneridae</taxon>
        <taxon>Pentapetalae</taxon>
        <taxon>asterids</taxon>
        <taxon>campanulids</taxon>
        <taxon>Asterales</taxon>
        <taxon>Asteraceae</taxon>
        <taxon>Asteroideae</taxon>
        <taxon>Heliantheae alliance</taxon>
        <taxon>Heliantheae</taxon>
        <taxon>Ambrosia</taxon>
    </lineage>
</organism>
<comment type="caution">
    <text evidence="1">The sequence shown here is derived from an EMBL/GenBank/DDBJ whole genome shotgun (WGS) entry which is preliminary data.</text>
</comment>
<reference evidence="1" key="1">
    <citation type="submission" date="2022-06" db="EMBL/GenBank/DDBJ databases">
        <title>Uncovering the hologenomic basis of an extraordinary plant invasion.</title>
        <authorList>
            <person name="Bieker V.C."/>
            <person name="Martin M.D."/>
            <person name="Gilbert T."/>
            <person name="Hodgins K."/>
            <person name="Battlay P."/>
            <person name="Petersen B."/>
            <person name="Wilson J."/>
        </authorList>
    </citation>
    <scope>NUCLEOTIDE SEQUENCE</scope>
    <source>
        <strain evidence="1">AA19_3_7</strain>
        <tissue evidence="1">Leaf</tissue>
    </source>
</reference>
<protein>
    <submittedName>
        <fullName evidence="1">Uncharacterized protein</fullName>
    </submittedName>
</protein>
<proteinExistence type="predicted"/>
<keyword evidence="2" id="KW-1185">Reference proteome</keyword>
<sequence length="69" mass="7884">MIREGITLSYEEYSELAQKAQKAEQGLKKNDYHRKDANLSTMGFLKNSVDQTNDVKFSRKTLEEALGNT</sequence>
<evidence type="ECO:0000313" key="1">
    <source>
        <dbReference type="EMBL" id="KAI7726510.1"/>
    </source>
</evidence>
<name>A0AAD5BNF6_AMBAR</name>
<accession>A0AAD5BNF6</accession>
<dbReference type="AlphaFoldDB" id="A0AAD5BNF6"/>
<dbReference type="Proteomes" id="UP001206925">
    <property type="component" value="Unassembled WGS sequence"/>
</dbReference>
<dbReference type="EMBL" id="JAMZMK010011645">
    <property type="protein sequence ID" value="KAI7726510.1"/>
    <property type="molecule type" value="Genomic_DNA"/>
</dbReference>
<gene>
    <name evidence="1" type="ORF">M8C21_027169</name>
</gene>
<evidence type="ECO:0000313" key="2">
    <source>
        <dbReference type="Proteomes" id="UP001206925"/>
    </source>
</evidence>